<accession>A0A5E6WEQ8</accession>
<reference evidence="2 3" key="1">
    <citation type="submission" date="2019-09" db="EMBL/GenBank/DDBJ databases">
        <authorList>
            <person name="Chandra G."/>
            <person name="Truman W A."/>
        </authorList>
    </citation>
    <scope>NUCLEOTIDE SEQUENCE [LARGE SCALE GENOMIC DNA]</scope>
    <source>
        <strain evidence="2">PS659</strain>
    </source>
</reference>
<feature type="compositionally biased region" description="Polar residues" evidence="1">
    <location>
        <begin position="184"/>
        <end position="206"/>
    </location>
</feature>
<evidence type="ECO:0000313" key="3">
    <source>
        <dbReference type="Proteomes" id="UP000326729"/>
    </source>
</evidence>
<evidence type="ECO:0000256" key="1">
    <source>
        <dbReference type="SAM" id="MobiDB-lite"/>
    </source>
</evidence>
<gene>
    <name evidence="2" type="ORF">PS659_04686</name>
</gene>
<feature type="region of interest" description="Disordered" evidence="1">
    <location>
        <begin position="261"/>
        <end position="286"/>
    </location>
</feature>
<feature type="compositionally biased region" description="Polar residues" evidence="1">
    <location>
        <begin position="277"/>
        <end position="286"/>
    </location>
</feature>
<dbReference type="Proteomes" id="UP000326729">
    <property type="component" value="Unassembled WGS sequence"/>
</dbReference>
<feature type="region of interest" description="Disordered" evidence="1">
    <location>
        <begin position="184"/>
        <end position="209"/>
    </location>
</feature>
<proteinExistence type="predicted"/>
<dbReference type="EMBL" id="CABVGY010000031">
    <property type="protein sequence ID" value="VVN27195.1"/>
    <property type="molecule type" value="Genomic_DNA"/>
</dbReference>
<feature type="region of interest" description="Disordered" evidence="1">
    <location>
        <begin position="125"/>
        <end position="150"/>
    </location>
</feature>
<protein>
    <submittedName>
        <fullName evidence="2">Uncharacterized protein</fullName>
    </submittedName>
</protein>
<organism evidence="2 3">
    <name type="scientific">Pseudomonas fluorescens</name>
    <dbReference type="NCBI Taxonomy" id="294"/>
    <lineage>
        <taxon>Bacteria</taxon>
        <taxon>Pseudomonadati</taxon>
        <taxon>Pseudomonadota</taxon>
        <taxon>Gammaproteobacteria</taxon>
        <taxon>Pseudomonadales</taxon>
        <taxon>Pseudomonadaceae</taxon>
        <taxon>Pseudomonas</taxon>
    </lineage>
</organism>
<feature type="region of interest" description="Disordered" evidence="1">
    <location>
        <begin position="1"/>
        <end position="20"/>
    </location>
</feature>
<sequence>MTKNSARLTRNSARMPRWSTSPQAINRMLPAMAGIGMCSISRAPKMANSATHSAEKIPANGEQAPASKLRPERVKEPAESDPEKNAPTTFDKPWARTSWLASSSCWERAEIERAIDRLVTSPSMPTATALGSKRRIRSRSSGNGLKGGNWPTNELTRCTCPNIDGQSQTSNPPRIRVINSVGQRGSSSLRVTPTTTVARPSTSEGRSISPRCLNSCMKLSRAVAWLGKSSPIRFGNWPMAITTAAPRVKPSTTECETKFTRAPKRSNPSSHWKIPASSVSKRINVT</sequence>
<feature type="region of interest" description="Disordered" evidence="1">
    <location>
        <begin position="46"/>
        <end position="91"/>
    </location>
</feature>
<dbReference type="AlphaFoldDB" id="A0A5E6WEQ8"/>
<evidence type="ECO:0000313" key="2">
    <source>
        <dbReference type="EMBL" id="VVN27195.1"/>
    </source>
</evidence>
<name>A0A5E6WEQ8_PSEFL</name>
<feature type="compositionally biased region" description="Basic and acidic residues" evidence="1">
    <location>
        <begin position="69"/>
        <end position="84"/>
    </location>
</feature>